<evidence type="ECO:0000313" key="2">
    <source>
        <dbReference type="EMBL" id="KZV80884.1"/>
    </source>
</evidence>
<dbReference type="SUPFAM" id="SSF56112">
    <property type="entry name" value="Protein kinase-like (PK-like)"/>
    <property type="match status" value="1"/>
</dbReference>
<feature type="compositionally biased region" description="Low complexity" evidence="1">
    <location>
        <begin position="56"/>
        <end position="67"/>
    </location>
</feature>
<dbReference type="EMBL" id="KV426437">
    <property type="protein sequence ID" value="KZV80884.1"/>
    <property type="molecule type" value="Genomic_DNA"/>
</dbReference>
<dbReference type="Proteomes" id="UP000077266">
    <property type="component" value="Unassembled WGS sequence"/>
</dbReference>
<dbReference type="InParanoid" id="A0A165BM21"/>
<dbReference type="AlphaFoldDB" id="A0A165BM21"/>
<protein>
    <recommendedName>
        <fullName evidence="4">Serine-threonine/tyrosine-protein kinase catalytic domain-containing protein</fullName>
    </recommendedName>
</protein>
<keyword evidence="3" id="KW-1185">Reference proteome</keyword>
<name>A0A165BM21_EXIGL</name>
<sequence>MVGLSRHEPPLRPGDMSDAIWAIASRCFNPDPARRPSATEVAAQLRRLLSVRVVQSSPPEQVEPSSSTLVAQDVPMEM</sequence>
<dbReference type="InterPro" id="IPR011009">
    <property type="entry name" value="Kinase-like_dom_sf"/>
</dbReference>
<proteinExistence type="predicted"/>
<evidence type="ECO:0000256" key="1">
    <source>
        <dbReference type="SAM" id="MobiDB-lite"/>
    </source>
</evidence>
<reference evidence="2 3" key="1">
    <citation type="journal article" date="2016" name="Mol. Biol. Evol.">
        <title>Comparative Genomics of Early-Diverging Mushroom-Forming Fungi Provides Insights into the Origins of Lignocellulose Decay Capabilities.</title>
        <authorList>
            <person name="Nagy L.G."/>
            <person name="Riley R."/>
            <person name="Tritt A."/>
            <person name="Adam C."/>
            <person name="Daum C."/>
            <person name="Floudas D."/>
            <person name="Sun H."/>
            <person name="Yadav J.S."/>
            <person name="Pangilinan J."/>
            <person name="Larsson K.H."/>
            <person name="Matsuura K."/>
            <person name="Barry K."/>
            <person name="Labutti K."/>
            <person name="Kuo R."/>
            <person name="Ohm R.A."/>
            <person name="Bhattacharya S.S."/>
            <person name="Shirouzu T."/>
            <person name="Yoshinaga Y."/>
            <person name="Martin F.M."/>
            <person name="Grigoriev I.V."/>
            <person name="Hibbett D.S."/>
        </authorList>
    </citation>
    <scope>NUCLEOTIDE SEQUENCE [LARGE SCALE GENOMIC DNA]</scope>
    <source>
        <strain evidence="2 3">HHB12029</strain>
    </source>
</reference>
<organism evidence="2 3">
    <name type="scientific">Exidia glandulosa HHB12029</name>
    <dbReference type="NCBI Taxonomy" id="1314781"/>
    <lineage>
        <taxon>Eukaryota</taxon>
        <taxon>Fungi</taxon>
        <taxon>Dikarya</taxon>
        <taxon>Basidiomycota</taxon>
        <taxon>Agaricomycotina</taxon>
        <taxon>Agaricomycetes</taxon>
        <taxon>Auriculariales</taxon>
        <taxon>Exidiaceae</taxon>
        <taxon>Exidia</taxon>
    </lineage>
</organism>
<feature type="region of interest" description="Disordered" evidence="1">
    <location>
        <begin position="56"/>
        <end position="78"/>
    </location>
</feature>
<evidence type="ECO:0000313" key="3">
    <source>
        <dbReference type="Proteomes" id="UP000077266"/>
    </source>
</evidence>
<dbReference type="OrthoDB" id="4062651at2759"/>
<accession>A0A165BM21</accession>
<gene>
    <name evidence="2" type="ORF">EXIGLDRAFT_732111</name>
</gene>
<evidence type="ECO:0008006" key="4">
    <source>
        <dbReference type="Google" id="ProtNLM"/>
    </source>
</evidence>
<dbReference type="Gene3D" id="1.10.510.10">
    <property type="entry name" value="Transferase(Phosphotransferase) domain 1"/>
    <property type="match status" value="1"/>
</dbReference>